<dbReference type="HOGENOM" id="CLU_046284_0_0_7"/>
<dbReference type="PATRIC" id="fig|929558.5.peg.2525"/>
<reference evidence="1 2" key="1">
    <citation type="journal article" date="2012" name="Proc. Natl. Acad. Sci. U.S.A.">
        <title>Genome and physiology of a model Epsilonproteobacterium responsible for sulfide detoxification in marine oxygen depletion zones.</title>
        <authorList>
            <person name="Grote J."/>
            <person name="Schott T."/>
            <person name="Bruckner C.G."/>
            <person name="Glockner F.O."/>
            <person name="Jost G."/>
            <person name="Teeling H."/>
            <person name="Labrenz M."/>
            <person name="Jurgens K."/>
        </authorList>
    </citation>
    <scope>NUCLEOTIDE SEQUENCE [LARGE SCALE GENOMIC DNA]</scope>
    <source>
        <strain evidence="1 2">GD1</strain>
    </source>
</reference>
<dbReference type="Proteomes" id="UP000006431">
    <property type="component" value="Unassembled WGS sequence"/>
</dbReference>
<dbReference type="STRING" id="929558.SMGD1_2536"/>
<accession>H1FRX8</accession>
<protein>
    <submittedName>
        <fullName evidence="1">Uncharacterized protein</fullName>
    </submittedName>
</protein>
<dbReference type="AlphaFoldDB" id="B6BNI6"/>
<accession>B6BNI6</accession>
<organism evidence="1 2">
    <name type="scientific">Sulfurimonas gotlandica (strain DSM 19862 / JCM 16533 / GD1)</name>
    <dbReference type="NCBI Taxonomy" id="929558"/>
    <lineage>
        <taxon>Bacteria</taxon>
        <taxon>Pseudomonadati</taxon>
        <taxon>Campylobacterota</taxon>
        <taxon>Epsilonproteobacteria</taxon>
        <taxon>Campylobacterales</taxon>
        <taxon>Sulfurimonadaceae</taxon>
        <taxon>Sulfurimonas</taxon>
    </lineage>
</organism>
<evidence type="ECO:0000313" key="2">
    <source>
        <dbReference type="Proteomes" id="UP000006431"/>
    </source>
</evidence>
<gene>
    <name evidence="1" type="ORF">SMGD1_2536</name>
</gene>
<dbReference type="RefSeq" id="WP_008339879.1">
    <property type="nucleotide sequence ID" value="NZ_AFRZ01000001.1"/>
</dbReference>
<sequence>MQFNGKSQGFYWFTHLDNFVTIGFKDNYTNRGLNDIQVQFTAVGIYTLGLKALLRYVDDIFKEVTTDYKPITRVDLNMFIQSDMSWLTKDMFVSRKRKYTTHLKEVSSKYRLQTLYIGKEPFLLRLYDKKEELKNSKKSELMYEYFLNNGFTREDDMFNLEFEMHRKYLKTYNIDTVEDLLGHAEKLFKESMNAIRLVDLSTISENAVNTMNRYKAETHPLWQHISDSYKLKDFLEVDMPLERLKRKNYSYTIEESMKEHIALARKYYVHGGIVDEQFYDEIQEAFEKSIEPKYDDIKKPIKLQTVYENIDEPINLKELDDIELEKYVKTLESYMTKPDLDLHVLIKKHQLAFIELEHRGKPIQQVFPF</sequence>
<name>B6BNI6_SULGG</name>
<evidence type="ECO:0000313" key="1">
    <source>
        <dbReference type="EMBL" id="EHP31058.1"/>
    </source>
</evidence>
<comment type="caution">
    <text evidence="1">The sequence shown here is derived from an EMBL/GenBank/DDBJ whole genome shotgun (WGS) entry which is preliminary data.</text>
</comment>
<keyword evidence="2" id="KW-1185">Reference proteome</keyword>
<proteinExistence type="predicted"/>
<dbReference type="OrthoDB" id="5345673at2"/>
<dbReference type="EMBL" id="AFRZ01000001">
    <property type="protein sequence ID" value="EHP31058.1"/>
    <property type="molecule type" value="Genomic_DNA"/>
</dbReference>
<dbReference type="eggNOG" id="ENOG502Z9BF">
    <property type="taxonomic scope" value="Bacteria"/>
</dbReference>